<protein>
    <recommendedName>
        <fullName evidence="3">HMG box domain-containing protein</fullName>
    </recommendedName>
</protein>
<comment type="caution">
    <text evidence="4">The sequence shown here is derived from an EMBL/GenBank/DDBJ whole genome shotgun (WGS) entry which is preliminary data.</text>
</comment>
<name>A0AA89BR64_PINIB</name>
<dbReference type="GO" id="GO:0003677">
    <property type="term" value="F:DNA binding"/>
    <property type="evidence" value="ECO:0007669"/>
    <property type="project" value="UniProtKB-UniRule"/>
</dbReference>
<organism evidence="4 5">
    <name type="scientific">Pinctada imbricata</name>
    <name type="common">Atlantic pearl-oyster</name>
    <name type="synonym">Pinctada martensii</name>
    <dbReference type="NCBI Taxonomy" id="66713"/>
    <lineage>
        <taxon>Eukaryota</taxon>
        <taxon>Metazoa</taxon>
        <taxon>Spiralia</taxon>
        <taxon>Lophotrochozoa</taxon>
        <taxon>Mollusca</taxon>
        <taxon>Bivalvia</taxon>
        <taxon>Autobranchia</taxon>
        <taxon>Pteriomorphia</taxon>
        <taxon>Pterioida</taxon>
        <taxon>Pterioidea</taxon>
        <taxon>Pteriidae</taxon>
        <taxon>Pinctada</taxon>
    </lineage>
</organism>
<dbReference type="PANTHER" id="PTHR47658:SF1">
    <property type="entry name" value="MEIOSIS INITIATOR PROTEIN"/>
    <property type="match status" value="1"/>
</dbReference>
<keyword evidence="1" id="KW-0238">DNA-binding</keyword>
<keyword evidence="5" id="KW-1185">Reference proteome</keyword>
<dbReference type="GO" id="GO:0005634">
    <property type="term" value="C:nucleus"/>
    <property type="evidence" value="ECO:0007669"/>
    <property type="project" value="UniProtKB-UniRule"/>
</dbReference>
<evidence type="ECO:0000256" key="2">
    <source>
        <dbReference type="SAM" id="MobiDB-lite"/>
    </source>
</evidence>
<feature type="region of interest" description="Disordered" evidence="2">
    <location>
        <begin position="150"/>
        <end position="176"/>
    </location>
</feature>
<dbReference type="PANTHER" id="PTHR47658">
    <property type="entry name" value="HIGH MOBILITY GROUP B PROTEIN 12-RELATED"/>
    <property type="match status" value="1"/>
</dbReference>
<dbReference type="Pfam" id="PF00505">
    <property type="entry name" value="HMG_box"/>
    <property type="match status" value="1"/>
</dbReference>
<keyword evidence="1" id="KW-0539">Nucleus</keyword>
<dbReference type="Gene3D" id="1.10.30.10">
    <property type="entry name" value="High mobility group box domain"/>
    <property type="match status" value="1"/>
</dbReference>
<dbReference type="PROSITE" id="PS50118">
    <property type="entry name" value="HMG_BOX_2"/>
    <property type="match status" value="1"/>
</dbReference>
<dbReference type="EMBL" id="VSWD01000009">
    <property type="protein sequence ID" value="KAK3092469.1"/>
    <property type="molecule type" value="Genomic_DNA"/>
</dbReference>
<feature type="non-terminal residue" evidence="4">
    <location>
        <position position="1"/>
    </location>
</feature>
<dbReference type="InterPro" id="IPR009071">
    <property type="entry name" value="HMG_box_dom"/>
</dbReference>
<reference evidence="4" key="1">
    <citation type="submission" date="2019-08" db="EMBL/GenBank/DDBJ databases">
        <title>The improved chromosome-level genome for the pearl oyster Pinctada fucata martensii using PacBio sequencing and Hi-C.</title>
        <authorList>
            <person name="Zheng Z."/>
        </authorList>
    </citation>
    <scope>NUCLEOTIDE SEQUENCE</scope>
    <source>
        <strain evidence="4">ZZ-2019</strain>
        <tissue evidence="4">Adductor muscle</tissue>
    </source>
</reference>
<evidence type="ECO:0000313" key="4">
    <source>
        <dbReference type="EMBL" id="KAK3092469.1"/>
    </source>
</evidence>
<evidence type="ECO:0000256" key="1">
    <source>
        <dbReference type="PROSITE-ProRule" id="PRU00267"/>
    </source>
</evidence>
<dbReference type="AlphaFoldDB" id="A0AA89BR64"/>
<sequence>RRTAEKTPSTLLKMMERHRESERVRHHTLNELMRNVCEGVPGYSDVSKETKSCDVISTSDNLDTFPDPFDLMSSPVGKRHFGMLSPKMDGLYASPCGIKSDQRDLNETLELGENEMKTVSPECILQTNLGSQDDYISGSCSKTLNDLVSKTGHSNSHSTPGKTSVSTPGRILSNTPVKSPVIIGKNKRKQYTPMRSPFHDVTNYMNSPENDELYGPISFDEPKPKRMRLDNDLMPGKFARESPLDEDFVSYVPYIWKFHSAKFTKRQKAEPPTCLPVSPGKENSNGPDSLLSKPEKVDHRKTTWMNGFMMFSRLNRRSFISANPGVHTSQISKMMGHTWRNMSAEEQLPYKFVKFTFH</sequence>
<evidence type="ECO:0000259" key="3">
    <source>
        <dbReference type="PROSITE" id="PS50118"/>
    </source>
</evidence>
<accession>A0AA89BR64</accession>
<proteinExistence type="predicted"/>
<dbReference type="SUPFAM" id="SSF47095">
    <property type="entry name" value="HMG-box"/>
    <property type="match status" value="1"/>
</dbReference>
<dbReference type="Proteomes" id="UP001186944">
    <property type="component" value="Unassembled WGS sequence"/>
</dbReference>
<dbReference type="InterPro" id="IPR036910">
    <property type="entry name" value="HMG_box_dom_sf"/>
</dbReference>
<gene>
    <name evidence="4" type="ORF">FSP39_003178</name>
</gene>
<feature type="region of interest" description="Disordered" evidence="2">
    <location>
        <begin position="268"/>
        <end position="296"/>
    </location>
</feature>
<evidence type="ECO:0000313" key="5">
    <source>
        <dbReference type="Proteomes" id="UP001186944"/>
    </source>
</evidence>
<feature type="domain" description="HMG box" evidence="3">
    <location>
        <begin position="301"/>
        <end position="350"/>
    </location>
</feature>
<feature type="DNA-binding region" description="HMG box" evidence="1">
    <location>
        <begin position="301"/>
        <end position="350"/>
    </location>
</feature>